<evidence type="ECO:0000256" key="1">
    <source>
        <dbReference type="SAM" id="SignalP"/>
    </source>
</evidence>
<feature type="signal peptide" evidence="1">
    <location>
        <begin position="1"/>
        <end position="16"/>
    </location>
</feature>
<reference evidence="2" key="1">
    <citation type="submission" date="2022-08" db="EMBL/GenBank/DDBJ databases">
        <authorList>
            <consortium name="DOE Joint Genome Institute"/>
            <person name="Min B."/>
            <person name="Riley R."/>
            <person name="Sierra-Patev S."/>
            <person name="Naranjo-Ortiz M."/>
            <person name="Looney B."/>
            <person name="Konkel Z."/>
            <person name="Slot J.C."/>
            <person name="Sakamoto Y."/>
            <person name="Steenwyk J.L."/>
            <person name="Rokas A."/>
            <person name="Carro J."/>
            <person name="Camarero S."/>
            <person name="Ferreira P."/>
            <person name="Molpeceres G."/>
            <person name="Ruiz-Duenas F.J."/>
            <person name="Serrano A."/>
            <person name="Henrissat B."/>
            <person name="Drula E."/>
            <person name="Hughes K.W."/>
            <person name="Mata J.L."/>
            <person name="Ishikawa N.K."/>
            <person name="Vargas-Isla R."/>
            <person name="Ushijima S."/>
            <person name="Smith C.A."/>
            <person name="Ahrendt S."/>
            <person name="Andreopoulos W."/>
            <person name="He G."/>
            <person name="Labutti K."/>
            <person name="Lipzen A."/>
            <person name="Ng V."/>
            <person name="Sandor L."/>
            <person name="Barry K."/>
            <person name="Martinez A.T."/>
            <person name="Xiao Y."/>
            <person name="Gibbons J.G."/>
            <person name="Terashima K."/>
            <person name="Hibbett D.S."/>
            <person name="Grigoriev I.V."/>
        </authorList>
    </citation>
    <scope>NUCLEOTIDE SEQUENCE</scope>
    <source>
        <strain evidence="2">TFB9207</strain>
    </source>
</reference>
<dbReference type="EMBL" id="MU806013">
    <property type="protein sequence ID" value="KAJ3842216.1"/>
    <property type="molecule type" value="Genomic_DNA"/>
</dbReference>
<comment type="caution">
    <text evidence="2">The sequence shown here is derived from an EMBL/GenBank/DDBJ whole genome shotgun (WGS) entry which is preliminary data.</text>
</comment>
<gene>
    <name evidence="2" type="ORF">F5878DRAFT_412230</name>
</gene>
<keyword evidence="1" id="KW-0732">Signal</keyword>
<protein>
    <submittedName>
        <fullName evidence="2">Uncharacterized protein</fullName>
    </submittedName>
</protein>
<proteinExistence type="predicted"/>
<keyword evidence="3" id="KW-1185">Reference proteome</keyword>
<evidence type="ECO:0000313" key="3">
    <source>
        <dbReference type="Proteomes" id="UP001163846"/>
    </source>
</evidence>
<sequence>MNVAYLILALISATYAVPITNNQPRPFQLGVDVTVEPRGGAGSRVLPSPLSLAAVFTAGVFVGYGFQLNKNEPESQSDSKSNDDLFNNQKFLSFMKEAVTLDRASSPSMIGQANSKGPLRYKFFLADGQKKTDDVLHKFAAGSATRRILKDFEPDRGTVQEEGGELSADLTMVGVQINSIFRVEQTRCPCNLYMRITEKVKLSEEPIWGVLIPIHRSATFDSDEGTYIHPINKMLDPHSARLSLPS</sequence>
<dbReference type="Proteomes" id="UP001163846">
    <property type="component" value="Unassembled WGS sequence"/>
</dbReference>
<accession>A0AA38PGC7</accession>
<dbReference type="AlphaFoldDB" id="A0AA38PGC7"/>
<name>A0AA38PGC7_9AGAR</name>
<evidence type="ECO:0000313" key="2">
    <source>
        <dbReference type="EMBL" id="KAJ3842216.1"/>
    </source>
</evidence>
<feature type="chain" id="PRO_5041447305" evidence="1">
    <location>
        <begin position="17"/>
        <end position="246"/>
    </location>
</feature>
<organism evidence="2 3">
    <name type="scientific">Lentinula raphanica</name>
    <dbReference type="NCBI Taxonomy" id="153919"/>
    <lineage>
        <taxon>Eukaryota</taxon>
        <taxon>Fungi</taxon>
        <taxon>Dikarya</taxon>
        <taxon>Basidiomycota</taxon>
        <taxon>Agaricomycotina</taxon>
        <taxon>Agaricomycetes</taxon>
        <taxon>Agaricomycetidae</taxon>
        <taxon>Agaricales</taxon>
        <taxon>Marasmiineae</taxon>
        <taxon>Omphalotaceae</taxon>
        <taxon>Lentinula</taxon>
    </lineage>
</organism>